<evidence type="ECO:0000313" key="2">
    <source>
        <dbReference type="Proteomes" id="UP000175669"/>
    </source>
</evidence>
<dbReference type="AlphaFoldDB" id="A0A1E8CG98"/>
<protein>
    <submittedName>
        <fullName evidence="1">Uncharacterized protein</fullName>
    </submittedName>
</protein>
<name>A0A1E8CG98_9GAMM</name>
<reference evidence="2" key="1">
    <citation type="submission" date="2016-07" db="EMBL/GenBank/DDBJ databases">
        <authorList>
            <person name="Florea S."/>
            <person name="Webb J.S."/>
            <person name="Jaromczyk J."/>
            <person name="Schardl C.L."/>
        </authorList>
    </citation>
    <scope>NUCLEOTIDE SEQUENCE [LARGE SCALE GENOMIC DNA]</scope>
    <source>
        <strain evidence="2">KCTC 42131</strain>
    </source>
</reference>
<dbReference type="STRING" id="1524254.PHACT_12610"/>
<dbReference type="EMBL" id="MASR01000002">
    <property type="protein sequence ID" value="OFE11392.1"/>
    <property type="molecule type" value="Genomic_DNA"/>
</dbReference>
<organism evidence="1 2">
    <name type="scientific">Pseudohongiella acticola</name>
    <dbReference type="NCBI Taxonomy" id="1524254"/>
    <lineage>
        <taxon>Bacteria</taxon>
        <taxon>Pseudomonadati</taxon>
        <taxon>Pseudomonadota</taxon>
        <taxon>Gammaproteobacteria</taxon>
        <taxon>Pseudomonadales</taxon>
        <taxon>Pseudohongiellaceae</taxon>
        <taxon>Pseudohongiella</taxon>
    </lineage>
</organism>
<evidence type="ECO:0000313" key="1">
    <source>
        <dbReference type="EMBL" id="OFE11392.1"/>
    </source>
</evidence>
<gene>
    <name evidence="1" type="ORF">PHACT_12610</name>
</gene>
<sequence>MACAADRFQIAVRIRATTGELDDVINLARGADPSRAPARLAQAFVALQDPITLAPPRPAAPPLASAAGGPGLV</sequence>
<accession>A0A1E8CG98</accession>
<comment type="caution">
    <text evidence="1">The sequence shown here is derived from an EMBL/GenBank/DDBJ whole genome shotgun (WGS) entry which is preliminary data.</text>
</comment>
<dbReference type="Proteomes" id="UP000175669">
    <property type="component" value="Unassembled WGS sequence"/>
</dbReference>
<keyword evidence="2" id="KW-1185">Reference proteome</keyword>
<proteinExistence type="predicted"/>